<dbReference type="GO" id="GO:0005886">
    <property type="term" value="C:plasma membrane"/>
    <property type="evidence" value="ECO:0007669"/>
    <property type="project" value="UniProtKB-SubCell"/>
</dbReference>
<keyword evidence="2 7" id="KW-0813">Transport</keyword>
<feature type="transmembrane region" description="Helical" evidence="7">
    <location>
        <begin position="203"/>
        <end position="219"/>
    </location>
</feature>
<comment type="similarity">
    <text evidence="7">Belongs to the binding-protein-dependent transport system permease family.</text>
</comment>
<dbReference type="KEGG" id="brz:CFK38_01025"/>
<dbReference type="InterPro" id="IPR035906">
    <property type="entry name" value="MetI-like_sf"/>
</dbReference>
<feature type="transmembrane region" description="Helical" evidence="7">
    <location>
        <begin position="134"/>
        <end position="155"/>
    </location>
</feature>
<feature type="transmembrane region" description="Helical" evidence="7">
    <location>
        <begin position="100"/>
        <end position="122"/>
    </location>
</feature>
<keyword evidence="4 7" id="KW-0812">Transmembrane</keyword>
<dbReference type="PROSITE" id="PS50928">
    <property type="entry name" value="ABC_TM1"/>
    <property type="match status" value="1"/>
</dbReference>
<dbReference type="SUPFAM" id="SSF161098">
    <property type="entry name" value="MetI-like"/>
    <property type="match status" value="1"/>
</dbReference>
<dbReference type="GO" id="GO:0010438">
    <property type="term" value="P:cellular response to sulfur starvation"/>
    <property type="evidence" value="ECO:0007669"/>
    <property type="project" value="TreeGrafter"/>
</dbReference>
<dbReference type="GO" id="GO:0055085">
    <property type="term" value="P:transmembrane transport"/>
    <property type="evidence" value="ECO:0007669"/>
    <property type="project" value="InterPro"/>
</dbReference>
<dbReference type="RefSeq" id="WP_096801398.1">
    <property type="nucleotide sequence ID" value="NZ_CP023563.1"/>
</dbReference>
<evidence type="ECO:0000259" key="9">
    <source>
        <dbReference type="PROSITE" id="PS50928"/>
    </source>
</evidence>
<feature type="domain" description="ABC transmembrane type-1" evidence="9">
    <location>
        <begin position="96"/>
        <end position="277"/>
    </location>
</feature>
<evidence type="ECO:0000256" key="4">
    <source>
        <dbReference type="ARBA" id="ARBA00022692"/>
    </source>
</evidence>
<keyword evidence="5 7" id="KW-1133">Transmembrane helix</keyword>
<dbReference type="CDD" id="cd06261">
    <property type="entry name" value="TM_PBP2"/>
    <property type="match status" value="1"/>
</dbReference>
<evidence type="ECO:0000313" key="11">
    <source>
        <dbReference type="Proteomes" id="UP000218165"/>
    </source>
</evidence>
<name>A0A291GJ89_9MICO</name>
<evidence type="ECO:0000256" key="7">
    <source>
        <dbReference type="RuleBase" id="RU363032"/>
    </source>
</evidence>
<evidence type="ECO:0000256" key="8">
    <source>
        <dbReference type="SAM" id="MobiDB-lite"/>
    </source>
</evidence>
<feature type="transmembrane region" description="Helical" evidence="7">
    <location>
        <begin position="226"/>
        <end position="247"/>
    </location>
</feature>
<comment type="subcellular location">
    <subcellularLocation>
        <location evidence="1 7">Cell membrane</location>
        <topology evidence="1 7">Multi-pass membrane protein</topology>
    </subcellularLocation>
</comment>
<keyword evidence="3" id="KW-1003">Cell membrane</keyword>
<accession>A0A291GJ89</accession>
<gene>
    <name evidence="10" type="ORF">CFK38_01025</name>
</gene>
<evidence type="ECO:0000256" key="3">
    <source>
        <dbReference type="ARBA" id="ARBA00022475"/>
    </source>
</evidence>
<feature type="compositionally biased region" description="Basic and acidic residues" evidence="8">
    <location>
        <begin position="1"/>
        <end position="10"/>
    </location>
</feature>
<evidence type="ECO:0000256" key="6">
    <source>
        <dbReference type="ARBA" id="ARBA00023136"/>
    </source>
</evidence>
<protein>
    <submittedName>
        <fullName evidence="10">Nitrate ABC transporter permease</fullName>
    </submittedName>
</protein>
<dbReference type="InterPro" id="IPR000515">
    <property type="entry name" value="MetI-like"/>
</dbReference>
<keyword evidence="11" id="KW-1185">Reference proteome</keyword>
<evidence type="ECO:0000256" key="1">
    <source>
        <dbReference type="ARBA" id="ARBA00004651"/>
    </source>
</evidence>
<feature type="region of interest" description="Disordered" evidence="8">
    <location>
        <begin position="1"/>
        <end position="20"/>
    </location>
</feature>
<reference evidence="11" key="1">
    <citation type="submission" date="2017-09" db="EMBL/GenBank/DDBJ databases">
        <title>Brachybacterium sp. VM2412.</title>
        <authorList>
            <person name="Tak E.J."/>
            <person name="Bae J.-W."/>
        </authorList>
    </citation>
    <scope>NUCLEOTIDE SEQUENCE [LARGE SCALE GENOMIC DNA]</scope>
    <source>
        <strain evidence="11">VM2412</strain>
    </source>
</reference>
<evidence type="ECO:0000256" key="5">
    <source>
        <dbReference type="ARBA" id="ARBA00022989"/>
    </source>
</evidence>
<feature type="transmembrane region" description="Helical" evidence="7">
    <location>
        <begin position="162"/>
        <end position="183"/>
    </location>
</feature>
<organism evidence="10 11">
    <name type="scientific">Brachybacterium vulturis</name>
    <dbReference type="NCBI Taxonomy" id="2017484"/>
    <lineage>
        <taxon>Bacteria</taxon>
        <taxon>Bacillati</taxon>
        <taxon>Actinomycetota</taxon>
        <taxon>Actinomycetes</taxon>
        <taxon>Micrococcales</taxon>
        <taxon>Dermabacteraceae</taxon>
        <taxon>Brachybacterium</taxon>
    </lineage>
</organism>
<dbReference type="Proteomes" id="UP000218165">
    <property type="component" value="Chromosome"/>
</dbReference>
<dbReference type="Gene3D" id="1.10.3720.10">
    <property type="entry name" value="MetI-like"/>
    <property type="match status" value="1"/>
</dbReference>
<evidence type="ECO:0000313" key="10">
    <source>
        <dbReference type="EMBL" id="ATG50258.1"/>
    </source>
</evidence>
<dbReference type="EMBL" id="CP023563">
    <property type="protein sequence ID" value="ATG50258.1"/>
    <property type="molecule type" value="Genomic_DNA"/>
</dbReference>
<dbReference type="PANTHER" id="PTHR30151:SF25">
    <property type="entry name" value="TAURINE TRANSPORT SYSTEM PERMEASE PROTEIN TAUC"/>
    <property type="match status" value="1"/>
</dbReference>
<dbReference type="AlphaFoldDB" id="A0A291GJ89"/>
<dbReference type="OrthoDB" id="7274389at2"/>
<sequence>MSTIENRETEQSPAGQGVADERAERTLVAARAHRSRESRLRTRDLVLSIAAPIVLVLLWEVCARLLIIDPRFFPPPTTILMALGEMALDGELWQHTGPTLLRLLVGGGLGALSGIVVGLLMGSSRALNAAFGPLFSALYPLPKIAIFPILLMIFGPTELPKIIAVFITTFFVMQIATVSGVWAIDRQLLEAGTAYGATGFARFRFVVLPGAMPFVFSGLKTATGTAVVVVTAVEFTGASTTGLGYLIWNSWQLFIPEKLYVGLLVIGIIGAALTTLLSRSEKLLLPWRRSA</sequence>
<dbReference type="Pfam" id="PF00528">
    <property type="entry name" value="BPD_transp_1"/>
    <property type="match status" value="1"/>
</dbReference>
<feature type="transmembrane region" description="Helical" evidence="7">
    <location>
        <begin position="45"/>
        <end position="66"/>
    </location>
</feature>
<feature type="transmembrane region" description="Helical" evidence="7">
    <location>
        <begin position="259"/>
        <end position="278"/>
    </location>
</feature>
<dbReference type="PANTHER" id="PTHR30151">
    <property type="entry name" value="ALKANE SULFONATE ABC TRANSPORTER-RELATED, MEMBRANE SUBUNIT"/>
    <property type="match status" value="1"/>
</dbReference>
<keyword evidence="6 7" id="KW-0472">Membrane</keyword>
<proteinExistence type="inferred from homology"/>
<evidence type="ECO:0000256" key="2">
    <source>
        <dbReference type="ARBA" id="ARBA00022448"/>
    </source>
</evidence>